<feature type="chain" id="PRO_5040304490" description="Ig-like domain-containing protein" evidence="11">
    <location>
        <begin position="21"/>
        <end position="337"/>
    </location>
</feature>
<feature type="non-terminal residue" evidence="13">
    <location>
        <position position="337"/>
    </location>
</feature>
<evidence type="ECO:0000256" key="9">
    <source>
        <dbReference type="ARBA" id="ARBA00023180"/>
    </source>
</evidence>
<dbReference type="GO" id="GO:0007166">
    <property type="term" value="P:cell surface receptor signaling pathway"/>
    <property type="evidence" value="ECO:0007669"/>
    <property type="project" value="TreeGrafter"/>
</dbReference>
<evidence type="ECO:0000256" key="2">
    <source>
        <dbReference type="ARBA" id="ARBA00022475"/>
    </source>
</evidence>
<dbReference type="GO" id="GO:0009897">
    <property type="term" value="C:external side of plasma membrane"/>
    <property type="evidence" value="ECO:0007669"/>
    <property type="project" value="TreeGrafter"/>
</dbReference>
<evidence type="ECO:0000256" key="6">
    <source>
        <dbReference type="ARBA" id="ARBA00023136"/>
    </source>
</evidence>
<evidence type="ECO:0000256" key="4">
    <source>
        <dbReference type="ARBA" id="ARBA00022729"/>
    </source>
</evidence>
<comment type="subcellular location">
    <subcellularLocation>
        <location evidence="1">Cell membrane</location>
        <topology evidence="1">Single-pass type I membrane protein</topology>
    </subcellularLocation>
</comment>
<dbReference type="InterPro" id="IPR013783">
    <property type="entry name" value="Ig-like_fold"/>
</dbReference>
<evidence type="ECO:0000256" key="11">
    <source>
        <dbReference type="SAM" id="SignalP"/>
    </source>
</evidence>
<dbReference type="InterPro" id="IPR051713">
    <property type="entry name" value="T-cell_Activation_Regulation"/>
</dbReference>
<evidence type="ECO:0000259" key="12">
    <source>
        <dbReference type="PROSITE" id="PS50835"/>
    </source>
</evidence>
<dbReference type="EMBL" id="JAINUF010000016">
    <property type="protein sequence ID" value="KAJ8339871.1"/>
    <property type="molecule type" value="Genomic_DNA"/>
</dbReference>
<keyword evidence="14" id="KW-1185">Reference proteome</keyword>
<evidence type="ECO:0000313" key="14">
    <source>
        <dbReference type="Proteomes" id="UP001152622"/>
    </source>
</evidence>
<dbReference type="GO" id="GO:0031295">
    <property type="term" value="P:T cell costimulation"/>
    <property type="evidence" value="ECO:0007669"/>
    <property type="project" value="TreeGrafter"/>
</dbReference>
<evidence type="ECO:0000313" key="13">
    <source>
        <dbReference type="EMBL" id="KAJ8339871.1"/>
    </source>
</evidence>
<keyword evidence="10" id="KW-0393">Immunoglobulin domain</keyword>
<name>A0A9Q1IHL9_SYNKA</name>
<dbReference type="InterPro" id="IPR013106">
    <property type="entry name" value="Ig_V-set"/>
</dbReference>
<evidence type="ECO:0000256" key="10">
    <source>
        <dbReference type="ARBA" id="ARBA00023319"/>
    </source>
</evidence>
<keyword evidence="3" id="KW-0812">Transmembrane</keyword>
<dbReference type="Gene3D" id="2.60.40.10">
    <property type="entry name" value="Immunoglobulins"/>
    <property type="match status" value="3"/>
</dbReference>
<keyword evidence="5" id="KW-1133">Transmembrane helix</keyword>
<feature type="domain" description="Ig-like" evidence="12">
    <location>
        <begin position="96"/>
        <end position="211"/>
    </location>
</feature>
<keyword evidence="4 11" id="KW-0732">Signal</keyword>
<protein>
    <recommendedName>
        <fullName evidence="12">Ig-like domain-containing protein</fullName>
    </recommendedName>
</protein>
<dbReference type="InterPro" id="IPR003598">
    <property type="entry name" value="Ig_sub2"/>
</dbReference>
<dbReference type="PANTHER" id="PTHR25466">
    <property type="entry name" value="T-LYMPHOCYTE ACTIVATION ANTIGEN"/>
    <property type="match status" value="1"/>
</dbReference>
<dbReference type="GO" id="GO:0042102">
    <property type="term" value="P:positive regulation of T cell proliferation"/>
    <property type="evidence" value="ECO:0007669"/>
    <property type="project" value="TreeGrafter"/>
</dbReference>
<dbReference type="SUPFAM" id="SSF48726">
    <property type="entry name" value="Immunoglobulin"/>
    <property type="match status" value="3"/>
</dbReference>
<dbReference type="Pfam" id="PF07686">
    <property type="entry name" value="V-set"/>
    <property type="match status" value="1"/>
</dbReference>
<feature type="signal peptide" evidence="11">
    <location>
        <begin position="1"/>
        <end position="20"/>
    </location>
</feature>
<dbReference type="SMART" id="SM00406">
    <property type="entry name" value="IGv"/>
    <property type="match status" value="2"/>
</dbReference>
<reference evidence="13" key="1">
    <citation type="journal article" date="2023" name="Science">
        <title>Genome structures resolve the early diversification of teleost fishes.</title>
        <authorList>
            <person name="Parey E."/>
            <person name="Louis A."/>
            <person name="Montfort J."/>
            <person name="Bouchez O."/>
            <person name="Roques C."/>
            <person name="Iampietro C."/>
            <person name="Lluch J."/>
            <person name="Castinel A."/>
            <person name="Donnadieu C."/>
            <person name="Desvignes T."/>
            <person name="Floi Bucao C."/>
            <person name="Jouanno E."/>
            <person name="Wen M."/>
            <person name="Mejri S."/>
            <person name="Dirks R."/>
            <person name="Jansen H."/>
            <person name="Henkel C."/>
            <person name="Chen W.J."/>
            <person name="Zahm M."/>
            <person name="Cabau C."/>
            <person name="Klopp C."/>
            <person name="Thompson A.W."/>
            <person name="Robinson-Rechavi M."/>
            <person name="Braasch I."/>
            <person name="Lecointre G."/>
            <person name="Bobe J."/>
            <person name="Postlethwait J.H."/>
            <person name="Berthelot C."/>
            <person name="Roest Crollius H."/>
            <person name="Guiguen Y."/>
        </authorList>
    </citation>
    <scope>NUCLEOTIDE SEQUENCE</scope>
    <source>
        <strain evidence="13">WJC10195</strain>
    </source>
</reference>
<comment type="caution">
    <text evidence="13">The sequence shown here is derived from an EMBL/GenBank/DDBJ whole genome shotgun (WGS) entry which is preliminary data.</text>
</comment>
<keyword evidence="6" id="KW-0472">Membrane</keyword>
<sequence length="337" mass="36393">MRFLNCVVVGLLLALPAAGPDPPVVIYASLGHSVTLPCGGEPSRDVGWIFKQRGRSQWYLVAKLQAGALSPGRGFQGRVQSFHGEKPGNYSIAISPVVYTYLGIYQCQYTDGTFISDVTLDILVPSHVSVAMGMSVSLSCYASIGSGASAVDLDILWKKGEKLVYQHYNNIITYGPGFENRVSLSPELALLGNNSLTVNKTQFSDGGQYQCFFNTPKENGYPDSVSLTVTVPSHVSVAMGMSVSLPCYASIGGGASAVDLDILWKKGEKLVYQLYNNIITYGPGFENRVSLSPELALLGNNSLTVNKTQFSDEGEYQCFFNTPRENGYPDSVTLTVT</sequence>
<keyword evidence="2" id="KW-1003">Cell membrane</keyword>
<feature type="domain" description="Ig-like" evidence="12">
    <location>
        <begin position="222"/>
        <end position="335"/>
    </location>
</feature>
<gene>
    <name evidence="13" type="ORF">SKAU_G00345040</name>
</gene>
<dbReference type="InterPro" id="IPR036179">
    <property type="entry name" value="Ig-like_dom_sf"/>
</dbReference>
<evidence type="ECO:0000256" key="3">
    <source>
        <dbReference type="ARBA" id="ARBA00022692"/>
    </source>
</evidence>
<dbReference type="SMART" id="SM00408">
    <property type="entry name" value="IGc2"/>
    <property type="match status" value="3"/>
</dbReference>
<dbReference type="Proteomes" id="UP001152622">
    <property type="component" value="Chromosome 16"/>
</dbReference>
<dbReference type="GO" id="GO:0006955">
    <property type="term" value="P:immune response"/>
    <property type="evidence" value="ECO:0007669"/>
    <property type="project" value="TreeGrafter"/>
</dbReference>
<evidence type="ECO:0000256" key="1">
    <source>
        <dbReference type="ARBA" id="ARBA00004251"/>
    </source>
</evidence>
<dbReference type="GO" id="GO:0071222">
    <property type="term" value="P:cellular response to lipopolysaccharide"/>
    <property type="evidence" value="ECO:0007669"/>
    <property type="project" value="TreeGrafter"/>
</dbReference>
<keyword evidence="7" id="KW-1015">Disulfide bond</keyword>
<organism evidence="13 14">
    <name type="scientific">Synaphobranchus kaupii</name>
    <name type="common">Kaup's arrowtooth eel</name>
    <dbReference type="NCBI Taxonomy" id="118154"/>
    <lineage>
        <taxon>Eukaryota</taxon>
        <taxon>Metazoa</taxon>
        <taxon>Chordata</taxon>
        <taxon>Craniata</taxon>
        <taxon>Vertebrata</taxon>
        <taxon>Euteleostomi</taxon>
        <taxon>Actinopterygii</taxon>
        <taxon>Neopterygii</taxon>
        <taxon>Teleostei</taxon>
        <taxon>Anguilliformes</taxon>
        <taxon>Synaphobranchidae</taxon>
        <taxon>Synaphobranchus</taxon>
    </lineage>
</organism>
<evidence type="ECO:0000256" key="7">
    <source>
        <dbReference type="ARBA" id="ARBA00023157"/>
    </source>
</evidence>
<accession>A0A9Q1IHL9</accession>
<dbReference type="InterPro" id="IPR003599">
    <property type="entry name" value="Ig_sub"/>
</dbReference>
<keyword evidence="9" id="KW-0325">Glycoprotein</keyword>
<dbReference type="GO" id="GO:0042130">
    <property type="term" value="P:negative regulation of T cell proliferation"/>
    <property type="evidence" value="ECO:0007669"/>
    <property type="project" value="TreeGrafter"/>
</dbReference>
<dbReference type="AlphaFoldDB" id="A0A9Q1IHL9"/>
<dbReference type="PANTHER" id="PTHR25466:SF11">
    <property type="entry name" value="GALECTIN 17-RELATED"/>
    <property type="match status" value="1"/>
</dbReference>
<dbReference type="SMART" id="SM00409">
    <property type="entry name" value="IG"/>
    <property type="match status" value="3"/>
</dbReference>
<dbReference type="InterPro" id="IPR007110">
    <property type="entry name" value="Ig-like_dom"/>
</dbReference>
<keyword evidence="8" id="KW-0675">Receptor</keyword>
<proteinExistence type="predicted"/>
<dbReference type="PROSITE" id="PS50835">
    <property type="entry name" value="IG_LIKE"/>
    <property type="match status" value="2"/>
</dbReference>
<dbReference type="OrthoDB" id="8836910at2759"/>
<evidence type="ECO:0000256" key="8">
    <source>
        <dbReference type="ARBA" id="ARBA00023170"/>
    </source>
</evidence>
<evidence type="ECO:0000256" key="5">
    <source>
        <dbReference type="ARBA" id="ARBA00022989"/>
    </source>
</evidence>